<evidence type="ECO:0000256" key="6">
    <source>
        <dbReference type="ARBA" id="ARBA00023125"/>
    </source>
</evidence>
<dbReference type="PANTHER" id="PTHR13604">
    <property type="entry name" value="DC12-RELATED"/>
    <property type="match status" value="1"/>
</dbReference>
<dbReference type="GO" id="GO:0006508">
    <property type="term" value="P:proteolysis"/>
    <property type="evidence" value="ECO:0007669"/>
    <property type="project" value="UniProtKB-KW"/>
</dbReference>
<dbReference type="GO" id="GO:0106300">
    <property type="term" value="P:protein-DNA covalent cross-linking repair"/>
    <property type="evidence" value="ECO:0007669"/>
    <property type="project" value="InterPro"/>
</dbReference>
<evidence type="ECO:0000256" key="8">
    <source>
        <dbReference type="RuleBase" id="RU364100"/>
    </source>
</evidence>
<dbReference type="GO" id="GO:0008233">
    <property type="term" value="F:peptidase activity"/>
    <property type="evidence" value="ECO:0007669"/>
    <property type="project" value="UniProtKB-KW"/>
</dbReference>
<evidence type="ECO:0000256" key="5">
    <source>
        <dbReference type="ARBA" id="ARBA00023124"/>
    </source>
</evidence>
<dbReference type="GO" id="GO:0003697">
    <property type="term" value="F:single-stranded DNA binding"/>
    <property type="evidence" value="ECO:0007669"/>
    <property type="project" value="InterPro"/>
</dbReference>
<keyword evidence="2 8" id="KW-0645">Protease</keyword>
<dbReference type="SUPFAM" id="SSF143081">
    <property type="entry name" value="BB1717-like"/>
    <property type="match status" value="1"/>
</dbReference>
<organism evidence="9 10">
    <name type="scientific">Proteobacteria bacterium 228</name>
    <dbReference type="NCBI Taxonomy" id="2083153"/>
    <lineage>
        <taxon>Bacteria</taxon>
        <taxon>Pseudomonadati</taxon>
        <taxon>Pseudomonadota</taxon>
    </lineage>
</organism>
<protein>
    <recommendedName>
        <fullName evidence="8">Abasic site processing protein</fullName>
        <ecNumber evidence="8">3.4.-.-</ecNumber>
    </recommendedName>
</protein>
<comment type="similarity">
    <text evidence="1 8">Belongs to the SOS response-associated peptidase family.</text>
</comment>
<keyword evidence="5" id="KW-0190">Covalent protein-DNA linkage</keyword>
<accession>A0A2S5KTU7</accession>
<evidence type="ECO:0000256" key="3">
    <source>
        <dbReference type="ARBA" id="ARBA00022763"/>
    </source>
</evidence>
<dbReference type="AlphaFoldDB" id="A0A2S5KTU7"/>
<gene>
    <name evidence="9" type="ORF">C4K68_07845</name>
</gene>
<dbReference type="InterPro" id="IPR036590">
    <property type="entry name" value="SRAP-like"/>
</dbReference>
<dbReference type="GO" id="GO:0016829">
    <property type="term" value="F:lyase activity"/>
    <property type="evidence" value="ECO:0007669"/>
    <property type="project" value="UniProtKB-KW"/>
</dbReference>
<keyword evidence="6" id="KW-0238">DNA-binding</keyword>
<dbReference type="EC" id="3.4.-.-" evidence="8"/>
<evidence type="ECO:0000256" key="2">
    <source>
        <dbReference type="ARBA" id="ARBA00022670"/>
    </source>
</evidence>
<evidence type="ECO:0000313" key="9">
    <source>
        <dbReference type="EMBL" id="PPC77949.1"/>
    </source>
</evidence>
<dbReference type="Proteomes" id="UP000238196">
    <property type="component" value="Unassembled WGS sequence"/>
</dbReference>
<comment type="caution">
    <text evidence="9">The sequence shown here is derived from an EMBL/GenBank/DDBJ whole genome shotgun (WGS) entry which is preliminary data.</text>
</comment>
<evidence type="ECO:0000256" key="1">
    <source>
        <dbReference type="ARBA" id="ARBA00008136"/>
    </source>
</evidence>
<evidence type="ECO:0000256" key="7">
    <source>
        <dbReference type="ARBA" id="ARBA00023239"/>
    </source>
</evidence>
<evidence type="ECO:0000313" key="10">
    <source>
        <dbReference type="Proteomes" id="UP000238196"/>
    </source>
</evidence>
<dbReference type="Gene3D" id="3.90.1680.10">
    <property type="entry name" value="SOS response associated peptidase-like"/>
    <property type="match status" value="1"/>
</dbReference>
<dbReference type="OrthoDB" id="107650at2"/>
<proteinExistence type="inferred from homology"/>
<evidence type="ECO:0000256" key="4">
    <source>
        <dbReference type="ARBA" id="ARBA00022801"/>
    </source>
</evidence>
<dbReference type="PANTHER" id="PTHR13604:SF0">
    <property type="entry name" value="ABASIC SITE PROCESSING PROTEIN HMCES"/>
    <property type="match status" value="1"/>
</dbReference>
<sequence>MCGRYNLTDSPVVRQLMADVGMPLDMPEPRENIAPGSWGQIIWESGQGRVLSEAMWSLLIEPKPDRPGYRPVPKYSTFNARSGNLASGKLWKEPFRYHRAIIPASGFYEWQGEPGHKTRYYIQPVDQAIAFGGLYRQWEFGGERGMSYSIITLPPHPRFSHIHDKSIPLMLQPADFDLWLDPTFSNTDAFQHLLKTCVPVDLSIQSAQGSELLQSDL</sequence>
<keyword evidence="3" id="KW-0227">DNA damage</keyword>
<dbReference type="Pfam" id="PF02586">
    <property type="entry name" value="SRAP"/>
    <property type="match status" value="1"/>
</dbReference>
<name>A0A2S5KTU7_9PROT</name>
<keyword evidence="4 8" id="KW-0378">Hydrolase</keyword>
<dbReference type="EMBL" id="PRLP01000023">
    <property type="protein sequence ID" value="PPC77949.1"/>
    <property type="molecule type" value="Genomic_DNA"/>
</dbReference>
<keyword evidence="7" id="KW-0456">Lyase</keyword>
<reference evidence="9 10" key="1">
    <citation type="submission" date="2018-02" db="EMBL/GenBank/DDBJ databases">
        <title>novel marine gammaproteobacteria from coastal saline agro ecosystem.</title>
        <authorList>
            <person name="Krishnan R."/>
            <person name="Ramesh Kumar N."/>
        </authorList>
    </citation>
    <scope>NUCLEOTIDE SEQUENCE [LARGE SCALE GENOMIC DNA]</scope>
    <source>
        <strain evidence="9 10">228</strain>
    </source>
</reference>
<dbReference type="InterPro" id="IPR003738">
    <property type="entry name" value="SRAP"/>
</dbReference>